<proteinExistence type="inferred from homology"/>
<dbReference type="AlphaFoldDB" id="A0A6P8F2H4"/>
<dbReference type="GeneID" id="105893689"/>
<accession>A0A6P8F2H4</accession>
<evidence type="ECO:0000256" key="6">
    <source>
        <dbReference type="SAM" id="MobiDB-lite"/>
    </source>
</evidence>
<evidence type="ECO:0000256" key="5">
    <source>
        <dbReference type="PROSITE-ProRule" id="PRU00529"/>
    </source>
</evidence>
<dbReference type="FunFam" id="3.30.2300.10:FF:000001">
    <property type="entry name" value="THUMP domain-containing protein 1"/>
    <property type="match status" value="1"/>
</dbReference>
<comment type="subunit">
    <text evidence="3">Interacts with NAT10. Binds tRNA.</text>
</comment>
<dbReference type="KEGG" id="char:105893689"/>
<evidence type="ECO:0000256" key="4">
    <source>
        <dbReference type="ARBA" id="ARBA00074795"/>
    </source>
</evidence>
<evidence type="ECO:0000256" key="1">
    <source>
        <dbReference type="ARBA" id="ARBA00053258"/>
    </source>
</evidence>
<evidence type="ECO:0000259" key="7">
    <source>
        <dbReference type="PROSITE" id="PS51165"/>
    </source>
</evidence>
<dbReference type="Gene3D" id="3.30.2300.10">
    <property type="entry name" value="THUMP superfamily"/>
    <property type="match status" value="1"/>
</dbReference>
<feature type="region of interest" description="Disordered" evidence="6">
    <location>
        <begin position="261"/>
        <end position="324"/>
    </location>
</feature>
<feature type="region of interest" description="Disordered" evidence="6">
    <location>
        <begin position="65"/>
        <end position="88"/>
    </location>
</feature>
<feature type="compositionally biased region" description="Acidic residues" evidence="6">
    <location>
        <begin position="75"/>
        <end position="88"/>
    </location>
</feature>
<dbReference type="InterPro" id="IPR040183">
    <property type="entry name" value="THUMPD1-like"/>
</dbReference>
<reference evidence="9 10" key="1">
    <citation type="submission" date="2025-04" db="UniProtKB">
        <authorList>
            <consortium name="RefSeq"/>
        </authorList>
    </citation>
    <scope>IDENTIFICATION</scope>
</reference>
<organism evidence="8 11">
    <name type="scientific">Clupea harengus</name>
    <name type="common">Atlantic herring</name>
    <dbReference type="NCBI Taxonomy" id="7950"/>
    <lineage>
        <taxon>Eukaryota</taxon>
        <taxon>Metazoa</taxon>
        <taxon>Chordata</taxon>
        <taxon>Craniata</taxon>
        <taxon>Vertebrata</taxon>
        <taxon>Euteleostomi</taxon>
        <taxon>Actinopterygii</taxon>
        <taxon>Neopterygii</taxon>
        <taxon>Teleostei</taxon>
        <taxon>Clupei</taxon>
        <taxon>Clupeiformes</taxon>
        <taxon>Clupeoidei</taxon>
        <taxon>Clupeidae</taxon>
        <taxon>Clupea</taxon>
    </lineage>
</organism>
<comment type="function">
    <text evidence="1">Functions as a tRNA-binding adapter to mediate NAT10-dependent tRNA acetylation modifying cytidine to N4-acetylcytidine (ac4C).</text>
</comment>
<dbReference type="SUPFAM" id="SSF143437">
    <property type="entry name" value="THUMP domain-like"/>
    <property type="match status" value="1"/>
</dbReference>
<evidence type="ECO:0000313" key="8">
    <source>
        <dbReference type="Proteomes" id="UP000515152"/>
    </source>
</evidence>
<dbReference type="OrthoDB" id="367221at2759"/>
<comment type="similarity">
    <text evidence="2">Belongs to the THUMPD1 family.</text>
</comment>
<dbReference type="GeneTree" id="ENSGT00390000002365"/>
<feature type="domain" description="THUMP" evidence="7">
    <location>
        <begin position="139"/>
        <end position="246"/>
    </location>
</feature>
<dbReference type="GO" id="GO:0003723">
    <property type="term" value="F:RNA binding"/>
    <property type="evidence" value="ECO:0007669"/>
    <property type="project" value="UniProtKB-UniRule"/>
</dbReference>
<evidence type="ECO:0000256" key="3">
    <source>
        <dbReference type="ARBA" id="ARBA00065332"/>
    </source>
</evidence>
<evidence type="ECO:0000313" key="10">
    <source>
        <dbReference type="RefSeq" id="XP_031418359.1"/>
    </source>
</evidence>
<dbReference type="PANTHER" id="PTHR13452">
    <property type="entry name" value="THUMP DOMAIN CONTAINING PROTEIN 1-RELATED"/>
    <property type="match status" value="1"/>
</dbReference>
<dbReference type="RefSeq" id="XP_031418361.1">
    <property type="nucleotide sequence ID" value="XM_031562501.2"/>
</dbReference>
<dbReference type="CDD" id="cd11717">
    <property type="entry name" value="THUMP_THUMPD1_like"/>
    <property type="match status" value="1"/>
</dbReference>
<keyword evidence="8" id="KW-1185">Reference proteome</keyword>
<dbReference type="PANTHER" id="PTHR13452:SF10">
    <property type="entry name" value="THUMP DOMAIN-CONTAINING PROTEIN 1"/>
    <property type="match status" value="1"/>
</dbReference>
<dbReference type="CTD" id="55623"/>
<evidence type="ECO:0000313" key="11">
    <source>
        <dbReference type="RefSeq" id="XP_031418361.1"/>
    </source>
</evidence>
<evidence type="ECO:0000256" key="2">
    <source>
        <dbReference type="ARBA" id="ARBA00060731"/>
    </source>
</evidence>
<evidence type="ECO:0000313" key="9">
    <source>
        <dbReference type="RefSeq" id="XP_012675599.2"/>
    </source>
</evidence>
<protein>
    <recommendedName>
        <fullName evidence="4">THUMP domain-containing protein 1</fullName>
    </recommendedName>
</protein>
<gene>
    <name evidence="9 10 11" type="primary">thumpd1</name>
</gene>
<sequence length="324" mass="36064">MSEAADSKKRTRKHYGAPRYKKQRIARELEVGMKGILITCNLNERKCTAEAYNLLNEYAENLYGPEKFSEREESGSEEDEKEDEDDAEAALKKEVTQMRESTKKGKRRFQAMDSGANNVVFIRTQNLDPDKLVHHILQDLHATKKKKTRVILRMLPVCGTCKAFPEDMEKYLDDFLEPWFKAPAQATYQIAFKARNSSHNKRDEVIKALAALVGKMNPKNKVDLTNPELTIIVEVIKSVCCVSVVRDYILFRKFNLHEVVKDDAGPNPGSKTSPAAAAAASSDTGPEPSETKGTSERAEAAGPRTEATGNGNTEGDLKNATPAE</sequence>
<name>A0A6P8F2H4_CLUHA</name>
<keyword evidence="5" id="KW-0694">RNA-binding</keyword>
<feature type="compositionally biased region" description="Basic and acidic residues" evidence="6">
    <location>
        <begin position="289"/>
        <end position="299"/>
    </location>
</feature>
<dbReference type="RefSeq" id="XP_012675599.2">
    <property type="nucleotide sequence ID" value="XM_012820145.3"/>
</dbReference>
<dbReference type="Pfam" id="PF02926">
    <property type="entry name" value="THUMP"/>
    <property type="match status" value="1"/>
</dbReference>
<dbReference type="SMART" id="SM00981">
    <property type="entry name" value="THUMP"/>
    <property type="match status" value="1"/>
</dbReference>
<dbReference type="PROSITE" id="PS51165">
    <property type="entry name" value="THUMP"/>
    <property type="match status" value="1"/>
</dbReference>
<dbReference type="Proteomes" id="UP000515152">
    <property type="component" value="Chromosome 24"/>
</dbReference>
<dbReference type="GO" id="GO:0006400">
    <property type="term" value="P:tRNA modification"/>
    <property type="evidence" value="ECO:0007669"/>
    <property type="project" value="InterPro"/>
</dbReference>
<dbReference type="RefSeq" id="XP_031418359.1">
    <property type="nucleotide sequence ID" value="XM_031562499.2"/>
</dbReference>
<dbReference type="InterPro" id="IPR004114">
    <property type="entry name" value="THUMP_dom"/>
</dbReference>